<evidence type="ECO:0000313" key="3">
    <source>
        <dbReference type="EMBL" id="BAD13191.1"/>
    </source>
</evidence>
<keyword evidence="2" id="KW-0472">Membrane</keyword>
<feature type="compositionally biased region" description="Pro residues" evidence="1">
    <location>
        <begin position="83"/>
        <end position="93"/>
    </location>
</feature>
<evidence type="ECO:0000256" key="1">
    <source>
        <dbReference type="SAM" id="MobiDB-lite"/>
    </source>
</evidence>
<protein>
    <submittedName>
        <fullName evidence="3">Uncharacterized protein</fullName>
    </submittedName>
</protein>
<gene>
    <name evidence="4" type="ORF">P0025F03.9</name>
    <name evidence="3" type="ORF">P0473D02.31</name>
</gene>
<evidence type="ECO:0000256" key="2">
    <source>
        <dbReference type="SAM" id="Phobius"/>
    </source>
</evidence>
<accession>Q6YYZ7</accession>
<name>Q6YYZ7_ORYSJ</name>
<keyword evidence="2" id="KW-1133">Transmembrane helix</keyword>
<evidence type="ECO:0000313" key="5">
    <source>
        <dbReference type="Proteomes" id="UP000000763"/>
    </source>
</evidence>
<dbReference type="AlphaFoldDB" id="Q6YYZ7"/>
<sequence length="188" mass="20267">MPPGPASPRLSPEPRRSNHRASRCFPARACRVADRPVATVVSACPRLPPVSPLRSKPPAVIAVVIARPPPLRAQAAKGRRQRPPPSAASPPLPSSSYPNRQRGKPLFPLSFPLFLPAGVILLVANLAASRSTSSRFDRARDFGRALSFPFPGPRPERLLPRRRPLVTAPLLFSVMSLSVPPPRSVSSP</sequence>
<reference evidence="5" key="4">
    <citation type="journal article" date="2008" name="Nucleic Acids Res.">
        <title>The rice annotation project database (RAP-DB): 2008 update.</title>
        <authorList>
            <consortium name="The rice annotation project (RAP)"/>
        </authorList>
    </citation>
    <scope>GENOME REANNOTATION</scope>
    <source>
        <strain evidence="5">cv. Nipponbare</strain>
    </source>
</reference>
<organism evidence="3 5">
    <name type="scientific">Oryza sativa subsp. japonica</name>
    <name type="common">Rice</name>
    <dbReference type="NCBI Taxonomy" id="39947"/>
    <lineage>
        <taxon>Eukaryota</taxon>
        <taxon>Viridiplantae</taxon>
        <taxon>Streptophyta</taxon>
        <taxon>Embryophyta</taxon>
        <taxon>Tracheophyta</taxon>
        <taxon>Spermatophyta</taxon>
        <taxon>Magnoliopsida</taxon>
        <taxon>Liliopsida</taxon>
        <taxon>Poales</taxon>
        <taxon>Poaceae</taxon>
        <taxon>BOP clade</taxon>
        <taxon>Oryzoideae</taxon>
        <taxon>Oryzeae</taxon>
        <taxon>Oryzinae</taxon>
        <taxon>Oryza</taxon>
        <taxon>Oryza sativa</taxon>
    </lineage>
</organism>
<keyword evidence="2" id="KW-0812">Transmembrane</keyword>
<dbReference type="EMBL" id="AP004381">
    <property type="protein sequence ID" value="BAD17017.1"/>
    <property type="molecule type" value="Genomic_DNA"/>
</dbReference>
<evidence type="ECO:0000313" key="4">
    <source>
        <dbReference type="EMBL" id="BAD17017.1"/>
    </source>
</evidence>
<reference evidence="5" key="3">
    <citation type="journal article" date="2005" name="Nature">
        <title>The map-based sequence of the rice genome.</title>
        <authorList>
            <consortium name="International rice genome sequencing project (IRGSP)"/>
            <person name="Matsumoto T."/>
            <person name="Wu J."/>
            <person name="Kanamori H."/>
            <person name="Katayose Y."/>
            <person name="Fujisawa M."/>
            <person name="Namiki N."/>
            <person name="Mizuno H."/>
            <person name="Yamamoto K."/>
            <person name="Antonio B.A."/>
            <person name="Baba T."/>
            <person name="Sakata K."/>
            <person name="Nagamura Y."/>
            <person name="Aoki H."/>
            <person name="Arikawa K."/>
            <person name="Arita K."/>
            <person name="Bito T."/>
            <person name="Chiden Y."/>
            <person name="Fujitsuka N."/>
            <person name="Fukunaka R."/>
            <person name="Hamada M."/>
            <person name="Harada C."/>
            <person name="Hayashi A."/>
            <person name="Hijishita S."/>
            <person name="Honda M."/>
            <person name="Hosokawa S."/>
            <person name="Ichikawa Y."/>
            <person name="Idonuma A."/>
            <person name="Iijima M."/>
            <person name="Ikeda M."/>
            <person name="Ikeno M."/>
            <person name="Ito K."/>
            <person name="Ito S."/>
            <person name="Ito T."/>
            <person name="Ito Y."/>
            <person name="Ito Y."/>
            <person name="Iwabuchi A."/>
            <person name="Kamiya K."/>
            <person name="Karasawa W."/>
            <person name="Kurita K."/>
            <person name="Katagiri S."/>
            <person name="Kikuta A."/>
            <person name="Kobayashi H."/>
            <person name="Kobayashi N."/>
            <person name="Machita K."/>
            <person name="Maehara T."/>
            <person name="Masukawa M."/>
            <person name="Mizubayashi T."/>
            <person name="Mukai Y."/>
            <person name="Nagasaki H."/>
            <person name="Nagata Y."/>
            <person name="Naito S."/>
            <person name="Nakashima M."/>
            <person name="Nakama Y."/>
            <person name="Nakamichi Y."/>
            <person name="Nakamura M."/>
            <person name="Meguro A."/>
            <person name="Negishi M."/>
            <person name="Ohta I."/>
            <person name="Ohta T."/>
            <person name="Okamoto M."/>
            <person name="Ono N."/>
            <person name="Saji S."/>
            <person name="Sakaguchi M."/>
            <person name="Sakai K."/>
            <person name="Shibata M."/>
            <person name="Shimokawa T."/>
            <person name="Song J."/>
            <person name="Takazaki Y."/>
            <person name="Terasawa K."/>
            <person name="Tsugane M."/>
            <person name="Tsuji K."/>
            <person name="Ueda S."/>
            <person name="Waki K."/>
            <person name="Yamagata H."/>
            <person name="Yamamoto M."/>
            <person name="Yamamoto S."/>
            <person name="Yamane H."/>
            <person name="Yoshiki S."/>
            <person name="Yoshihara R."/>
            <person name="Yukawa K."/>
            <person name="Zhong H."/>
            <person name="Yano M."/>
            <person name="Yuan Q."/>
            <person name="Ouyang S."/>
            <person name="Liu J."/>
            <person name="Jones K.M."/>
            <person name="Gansberger K."/>
            <person name="Moffat K."/>
            <person name="Hill J."/>
            <person name="Bera J."/>
            <person name="Fadrosh D."/>
            <person name="Jin S."/>
            <person name="Johri S."/>
            <person name="Kim M."/>
            <person name="Overton L."/>
            <person name="Reardon M."/>
            <person name="Tsitrin T."/>
            <person name="Vuong H."/>
            <person name="Weaver B."/>
            <person name="Ciecko A."/>
            <person name="Tallon L."/>
            <person name="Jackson J."/>
            <person name="Pai G."/>
            <person name="Aken S.V."/>
            <person name="Utterback T."/>
            <person name="Reidmuller S."/>
            <person name="Feldblyum T."/>
            <person name="Hsiao J."/>
            <person name="Zismann V."/>
            <person name="Iobst S."/>
            <person name="de Vazeille A.R."/>
            <person name="Buell C.R."/>
            <person name="Ying K."/>
            <person name="Li Y."/>
            <person name="Lu T."/>
            <person name="Huang Y."/>
            <person name="Zhao Q."/>
            <person name="Feng Q."/>
            <person name="Zhang L."/>
            <person name="Zhu J."/>
            <person name="Weng Q."/>
            <person name="Mu J."/>
            <person name="Lu Y."/>
            <person name="Fan D."/>
            <person name="Liu Y."/>
            <person name="Guan J."/>
            <person name="Zhang Y."/>
            <person name="Yu S."/>
            <person name="Liu X."/>
            <person name="Zhang Y."/>
            <person name="Hong G."/>
            <person name="Han B."/>
            <person name="Choisne N."/>
            <person name="Demange N."/>
            <person name="Orjeda G."/>
            <person name="Samain S."/>
            <person name="Cattolico L."/>
            <person name="Pelletier E."/>
            <person name="Couloux A."/>
            <person name="Segurens B."/>
            <person name="Wincker P."/>
            <person name="D'Hont A."/>
            <person name="Scarpelli C."/>
            <person name="Weissenbach J."/>
            <person name="Salanoubat M."/>
            <person name="Quetier F."/>
            <person name="Yu Y."/>
            <person name="Kim H.R."/>
            <person name="Rambo T."/>
            <person name="Currie J."/>
            <person name="Collura K."/>
            <person name="Luo M."/>
            <person name="Yang T."/>
            <person name="Ammiraju J.S.S."/>
            <person name="Engler F."/>
            <person name="Soderlund C."/>
            <person name="Wing R.A."/>
            <person name="Palmer L.E."/>
            <person name="de la Bastide M."/>
            <person name="Spiegel L."/>
            <person name="Nascimento L."/>
            <person name="Zutavern T."/>
            <person name="O'Shaughnessy A."/>
            <person name="Dike S."/>
            <person name="Dedhia N."/>
            <person name="Preston R."/>
            <person name="Balija V."/>
            <person name="McCombie W.R."/>
            <person name="Chow T."/>
            <person name="Chen H."/>
            <person name="Chung M."/>
            <person name="Chen C."/>
            <person name="Shaw J."/>
            <person name="Wu H."/>
            <person name="Hsiao K."/>
            <person name="Chao Y."/>
            <person name="Chu M."/>
            <person name="Cheng C."/>
            <person name="Hour A."/>
            <person name="Lee P."/>
            <person name="Lin S."/>
            <person name="Lin Y."/>
            <person name="Liou J."/>
            <person name="Liu S."/>
            <person name="Hsing Y."/>
            <person name="Raghuvanshi S."/>
            <person name="Mohanty A."/>
            <person name="Bharti A.K."/>
            <person name="Gaur A."/>
            <person name="Gupta V."/>
            <person name="Kumar D."/>
            <person name="Ravi V."/>
            <person name="Vij S."/>
            <person name="Kapur A."/>
            <person name="Khurana P."/>
            <person name="Khurana P."/>
            <person name="Khurana J.P."/>
            <person name="Tyagi A.K."/>
            <person name="Gaikwad K."/>
            <person name="Singh A."/>
            <person name="Dalal V."/>
            <person name="Srivastava S."/>
            <person name="Dixit A."/>
            <person name="Pal A.K."/>
            <person name="Ghazi I.A."/>
            <person name="Yadav M."/>
            <person name="Pandit A."/>
            <person name="Bhargava A."/>
            <person name="Sureshbabu K."/>
            <person name="Batra K."/>
            <person name="Sharma T.R."/>
            <person name="Mohapatra T."/>
            <person name="Singh N.K."/>
            <person name="Messing J."/>
            <person name="Nelson A.B."/>
            <person name="Fuks G."/>
            <person name="Kavchok S."/>
            <person name="Keizer G."/>
            <person name="Linton E."/>
            <person name="Llaca V."/>
            <person name="Song R."/>
            <person name="Tanyolac B."/>
            <person name="Young S."/>
            <person name="Ho-Il K."/>
            <person name="Hahn J.H."/>
            <person name="Sangsakoo G."/>
            <person name="Vanavichit A."/>
            <person name="de Mattos Luiz.A.T."/>
            <person name="Zimmer P.D."/>
            <person name="Malone G."/>
            <person name="Dellagostin O."/>
            <person name="de Oliveira A.C."/>
            <person name="Bevan M."/>
            <person name="Bancroft I."/>
            <person name="Minx P."/>
            <person name="Cordum H."/>
            <person name="Wilson R."/>
            <person name="Cheng Z."/>
            <person name="Jin W."/>
            <person name="Jiang J."/>
            <person name="Leong S.A."/>
            <person name="Iwama H."/>
            <person name="Gojobori T."/>
            <person name="Itoh T."/>
            <person name="Niimura Y."/>
            <person name="Fujii Y."/>
            <person name="Habara T."/>
            <person name="Sakai H."/>
            <person name="Sato Y."/>
            <person name="Wilson G."/>
            <person name="Kumar K."/>
            <person name="McCouch S."/>
            <person name="Juretic N."/>
            <person name="Hoen D."/>
            <person name="Wright S."/>
            <person name="Bruskiewich R."/>
            <person name="Bureau T."/>
            <person name="Miyao A."/>
            <person name="Hirochika H."/>
            <person name="Nishikawa T."/>
            <person name="Kadowaki K."/>
            <person name="Sugiura M."/>
            <person name="Burr B."/>
            <person name="Sasaki T."/>
        </authorList>
    </citation>
    <scope>NUCLEOTIDE SEQUENCE [LARGE SCALE GENOMIC DNA]</scope>
    <source>
        <strain evidence="5">cv. Nipponbare</strain>
    </source>
</reference>
<feature type="region of interest" description="Disordered" evidence="1">
    <location>
        <begin position="1"/>
        <end position="24"/>
    </location>
</feature>
<proteinExistence type="predicted"/>
<reference evidence="3" key="2">
    <citation type="submission" date="2002-07" db="EMBL/GenBank/DDBJ databases">
        <title>Oryza sativa nipponbare(GA3) genomic DNA, chromosome 8, PAC clone:P0473D02.</title>
        <authorList>
            <person name="Sasaki T."/>
            <person name="Matsumoto T."/>
            <person name="Katayose Y."/>
        </authorList>
    </citation>
    <scope>NUCLEOTIDE SEQUENCE</scope>
</reference>
<feature type="transmembrane region" description="Helical" evidence="2">
    <location>
        <begin position="106"/>
        <end position="128"/>
    </location>
</feature>
<dbReference type="Proteomes" id="UP000000763">
    <property type="component" value="Chromosome 8"/>
</dbReference>
<feature type="region of interest" description="Disordered" evidence="1">
    <location>
        <begin position="72"/>
        <end position="101"/>
    </location>
</feature>
<reference evidence="4" key="1">
    <citation type="submission" date="2001-11" db="EMBL/GenBank/DDBJ databases">
        <title>Oryza sativa nipponbare(GA3) genomic DNA, chromosome 8, PAC clone:P0025F03.</title>
        <authorList>
            <person name="Sasaki T."/>
            <person name="Matsumoto T."/>
            <person name="Yamamoto K."/>
        </authorList>
    </citation>
    <scope>NUCLEOTIDE SEQUENCE</scope>
</reference>
<dbReference type="EMBL" id="AP005542">
    <property type="protein sequence ID" value="BAD13191.1"/>
    <property type="molecule type" value="Genomic_DNA"/>
</dbReference>